<keyword evidence="2" id="KW-0238">DNA-binding</keyword>
<keyword evidence="3" id="KW-0804">Transcription</keyword>
<organism evidence="5 6">
    <name type="scientific">Phreatobacter oligotrophus</name>
    <dbReference type="NCBI Taxonomy" id="1122261"/>
    <lineage>
        <taxon>Bacteria</taxon>
        <taxon>Pseudomonadati</taxon>
        <taxon>Pseudomonadota</taxon>
        <taxon>Alphaproteobacteria</taxon>
        <taxon>Hyphomicrobiales</taxon>
        <taxon>Phreatobacteraceae</taxon>
        <taxon>Phreatobacter</taxon>
    </lineage>
</organism>
<evidence type="ECO:0000313" key="6">
    <source>
        <dbReference type="Proteomes" id="UP000241808"/>
    </source>
</evidence>
<sequence length="150" mass="16348">MSDPSPSFPCICARLRRTTRRVSQIYDRHLEPHGLTISQFGVMAQVRVGDAPSIGQLAERMVMDPTTLTRALRPLERRGLLALTPDPADRRTRRLTLTEEGRALLRRARAGWEAAQAEMRAALGDEASLALVAQLDGSLARLGPVAAAAP</sequence>
<dbReference type="GO" id="GO:0003677">
    <property type="term" value="F:DNA binding"/>
    <property type="evidence" value="ECO:0007669"/>
    <property type="project" value="UniProtKB-KW"/>
</dbReference>
<dbReference type="Gene3D" id="1.10.10.10">
    <property type="entry name" value="Winged helix-like DNA-binding domain superfamily/Winged helix DNA-binding domain"/>
    <property type="match status" value="1"/>
</dbReference>
<evidence type="ECO:0000256" key="3">
    <source>
        <dbReference type="ARBA" id="ARBA00023163"/>
    </source>
</evidence>
<dbReference type="Pfam" id="PF01047">
    <property type="entry name" value="MarR"/>
    <property type="match status" value="1"/>
</dbReference>
<feature type="domain" description="HTH marR-type" evidence="4">
    <location>
        <begin position="8"/>
        <end position="141"/>
    </location>
</feature>
<dbReference type="PANTHER" id="PTHR33164:SF105">
    <property type="entry name" value="TRANSCRIPTIONAL REPRESSOR PROTEIN-RELATED"/>
    <property type="match status" value="1"/>
</dbReference>
<dbReference type="PROSITE" id="PS50995">
    <property type="entry name" value="HTH_MARR_2"/>
    <property type="match status" value="1"/>
</dbReference>
<dbReference type="InterPro" id="IPR039422">
    <property type="entry name" value="MarR/SlyA-like"/>
</dbReference>
<dbReference type="PRINTS" id="PR00598">
    <property type="entry name" value="HTHMARR"/>
</dbReference>
<dbReference type="SMART" id="SM00347">
    <property type="entry name" value="HTH_MARR"/>
    <property type="match status" value="1"/>
</dbReference>
<dbReference type="SUPFAM" id="SSF46785">
    <property type="entry name" value="Winged helix' DNA-binding domain"/>
    <property type="match status" value="1"/>
</dbReference>
<gene>
    <name evidence="5" type="ORF">C8P69_10545</name>
</gene>
<dbReference type="EMBL" id="PZZL01000005">
    <property type="protein sequence ID" value="PTM54895.1"/>
    <property type="molecule type" value="Genomic_DNA"/>
</dbReference>
<evidence type="ECO:0000313" key="5">
    <source>
        <dbReference type="EMBL" id="PTM54895.1"/>
    </source>
</evidence>
<keyword evidence="1" id="KW-0805">Transcription regulation</keyword>
<evidence type="ECO:0000256" key="1">
    <source>
        <dbReference type="ARBA" id="ARBA00023015"/>
    </source>
</evidence>
<dbReference type="InterPro" id="IPR023187">
    <property type="entry name" value="Tscrpt_reg_MarR-type_CS"/>
</dbReference>
<dbReference type="InterPro" id="IPR036390">
    <property type="entry name" value="WH_DNA-bd_sf"/>
</dbReference>
<comment type="caution">
    <text evidence="5">The sequence shown here is derived from an EMBL/GenBank/DDBJ whole genome shotgun (WGS) entry which is preliminary data.</text>
</comment>
<dbReference type="RefSeq" id="WP_108177634.1">
    <property type="nucleotide sequence ID" value="NZ_PZZL01000005.1"/>
</dbReference>
<dbReference type="InterPro" id="IPR036388">
    <property type="entry name" value="WH-like_DNA-bd_sf"/>
</dbReference>
<proteinExistence type="predicted"/>
<name>A0A2T4Z2A7_9HYPH</name>
<reference evidence="5 6" key="1">
    <citation type="submission" date="2018-04" db="EMBL/GenBank/DDBJ databases">
        <title>Genomic Encyclopedia of Archaeal and Bacterial Type Strains, Phase II (KMG-II): from individual species to whole genera.</title>
        <authorList>
            <person name="Goeker M."/>
        </authorList>
    </citation>
    <scope>NUCLEOTIDE SEQUENCE [LARGE SCALE GENOMIC DNA]</scope>
    <source>
        <strain evidence="5 6">DSM 25521</strain>
    </source>
</reference>
<dbReference type="InterPro" id="IPR000835">
    <property type="entry name" value="HTH_MarR-typ"/>
</dbReference>
<evidence type="ECO:0000259" key="4">
    <source>
        <dbReference type="PROSITE" id="PS50995"/>
    </source>
</evidence>
<dbReference type="AlphaFoldDB" id="A0A2T4Z2A7"/>
<dbReference type="GO" id="GO:0003700">
    <property type="term" value="F:DNA-binding transcription factor activity"/>
    <property type="evidence" value="ECO:0007669"/>
    <property type="project" value="InterPro"/>
</dbReference>
<keyword evidence="6" id="KW-1185">Reference proteome</keyword>
<evidence type="ECO:0000256" key="2">
    <source>
        <dbReference type="ARBA" id="ARBA00023125"/>
    </source>
</evidence>
<dbReference type="Proteomes" id="UP000241808">
    <property type="component" value="Unassembled WGS sequence"/>
</dbReference>
<dbReference type="PROSITE" id="PS01117">
    <property type="entry name" value="HTH_MARR_1"/>
    <property type="match status" value="1"/>
</dbReference>
<dbReference type="GO" id="GO:0006950">
    <property type="term" value="P:response to stress"/>
    <property type="evidence" value="ECO:0007669"/>
    <property type="project" value="TreeGrafter"/>
</dbReference>
<accession>A0A2T4Z2A7</accession>
<protein>
    <submittedName>
        <fullName evidence="5">MarR family transcriptional regulator</fullName>
    </submittedName>
</protein>
<dbReference type="OrthoDB" id="7359569at2"/>
<dbReference type="PANTHER" id="PTHR33164">
    <property type="entry name" value="TRANSCRIPTIONAL REGULATOR, MARR FAMILY"/>
    <property type="match status" value="1"/>
</dbReference>